<evidence type="ECO:0000256" key="3">
    <source>
        <dbReference type="PROSITE-ProRule" id="PRU00284"/>
    </source>
</evidence>
<evidence type="ECO:0000256" key="4">
    <source>
        <dbReference type="SAM" id="Coils"/>
    </source>
</evidence>
<keyword evidence="5" id="KW-1133">Transmembrane helix</keyword>
<evidence type="ECO:0000313" key="7">
    <source>
        <dbReference type="EMBL" id="AJH01168.1"/>
    </source>
</evidence>
<keyword evidence="1" id="KW-0145">Chemotaxis</keyword>
<feature type="domain" description="Methyl-accepting transducer" evidence="6">
    <location>
        <begin position="319"/>
        <end position="548"/>
    </location>
</feature>
<dbReference type="GO" id="GO:0007165">
    <property type="term" value="P:signal transduction"/>
    <property type="evidence" value="ECO:0007669"/>
    <property type="project" value="UniProtKB-KW"/>
</dbReference>
<dbReference type="SUPFAM" id="SSF58104">
    <property type="entry name" value="Methyl-accepting chemotaxis protein (MCP) signaling domain"/>
    <property type="match status" value="1"/>
</dbReference>
<dbReference type="RefSeq" id="WP_041899256.1">
    <property type="nucleotide sequence ID" value="NZ_CP010086.2"/>
</dbReference>
<reference evidence="8" key="1">
    <citation type="submission" date="2014-12" db="EMBL/GenBank/DDBJ databases">
        <title>Genome sequence of Clostridium beijerinckii strain 59B.</title>
        <authorList>
            <person name="Little G.T."/>
            <person name="Minton N.P."/>
        </authorList>
    </citation>
    <scope>NUCLEOTIDE SEQUENCE [LARGE SCALE GENOMIC DNA]</scope>
    <source>
        <strain evidence="8">59B</strain>
    </source>
</reference>
<dbReference type="Proteomes" id="UP000031866">
    <property type="component" value="Chromosome"/>
</dbReference>
<name>A0A0B5QSY1_CLOBE</name>
<organism evidence="7 8">
    <name type="scientific">Clostridium beijerinckii</name>
    <name type="common">Clostridium MP</name>
    <dbReference type="NCBI Taxonomy" id="1520"/>
    <lineage>
        <taxon>Bacteria</taxon>
        <taxon>Bacillati</taxon>
        <taxon>Bacillota</taxon>
        <taxon>Clostridia</taxon>
        <taxon>Eubacteriales</taxon>
        <taxon>Clostridiaceae</taxon>
        <taxon>Clostridium</taxon>
    </lineage>
</organism>
<dbReference type="PANTHER" id="PTHR43531">
    <property type="entry name" value="PROTEIN ICFG"/>
    <property type="match status" value="1"/>
</dbReference>
<keyword evidence="3" id="KW-0807">Transducer</keyword>
<evidence type="ECO:0000256" key="5">
    <source>
        <dbReference type="SAM" id="Phobius"/>
    </source>
</evidence>
<dbReference type="InterPro" id="IPR051310">
    <property type="entry name" value="MCP_chemotaxis"/>
</dbReference>
<dbReference type="KEGG" id="cbei:LF65_04636"/>
<comment type="similarity">
    <text evidence="2">Belongs to the methyl-accepting chemotaxis (MCP) protein family.</text>
</comment>
<dbReference type="InterPro" id="IPR004090">
    <property type="entry name" value="Chemotax_Me-accpt_rcpt"/>
</dbReference>
<evidence type="ECO:0000256" key="1">
    <source>
        <dbReference type="ARBA" id="ARBA00022500"/>
    </source>
</evidence>
<dbReference type="AlphaFoldDB" id="A0A0B5QSY1"/>
<keyword evidence="5" id="KW-0472">Membrane</keyword>
<dbReference type="GO" id="GO:0006935">
    <property type="term" value="P:chemotaxis"/>
    <property type="evidence" value="ECO:0007669"/>
    <property type="project" value="UniProtKB-KW"/>
</dbReference>
<dbReference type="Pfam" id="PF00015">
    <property type="entry name" value="MCPsignal"/>
    <property type="match status" value="1"/>
</dbReference>
<protein>
    <submittedName>
        <fullName evidence="7">Chemotaxis protein</fullName>
    </submittedName>
</protein>
<keyword evidence="4" id="KW-0175">Coiled coil</keyword>
<dbReference type="PRINTS" id="PR00260">
    <property type="entry name" value="CHEMTRNSDUCR"/>
</dbReference>
<dbReference type="OrthoDB" id="1881726at2"/>
<evidence type="ECO:0000259" key="6">
    <source>
        <dbReference type="PROSITE" id="PS50111"/>
    </source>
</evidence>
<feature type="coiled-coil region" evidence="4">
    <location>
        <begin position="77"/>
        <end position="111"/>
    </location>
</feature>
<keyword evidence="5" id="KW-0812">Transmembrane</keyword>
<dbReference type="PROSITE" id="PS50111">
    <property type="entry name" value="CHEMOTAXIS_TRANSDUC_2"/>
    <property type="match status" value="1"/>
</dbReference>
<gene>
    <name evidence="7" type="ORF">LF65_04636</name>
</gene>
<accession>A0A0B5QSY1</accession>
<dbReference type="PANTHER" id="PTHR43531:SF11">
    <property type="entry name" value="METHYL-ACCEPTING CHEMOTAXIS PROTEIN 3"/>
    <property type="match status" value="1"/>
</dbReference>
<dbReference type="STRING" id="1520.LF65_04636"/>
<feature type="transmembrane region" description="Helical" evidence="5">
    <location>
        <begin position="186"/>
        <end position="209"/>
    </location>
</feature>
<dbReference type="Gene3D" id="1.10.287.950">
    <property type="entry name" value="Methyl-accepting chemotaxis protein"/>
    <property type="match status" value="1"/>
</dbReference>
<dbReference type="EMBL" id="CP010086">
    <property type="protein sequence ID" value="AJH01168.1"/>
    <property type="molecule type" value="Genomic_DNA"/>
</dbReference>
<sequence>MYQRLHELISGDPINKKIKKSFLIINMFTIISMIIIVSILYMFSYKTNLSYKKSYALSDNISNMRISLQKIEKNLYKAIAEEDMEKEQKYLESVNEEVKEFDSNSKILKETLPDYELIDEINSSVELAAKSRSDIVELINKKEKISALAVMENTYSYQIDGIADKVIEVYKQSQKQTSNFLHKVDIINNIILGFIIIIMISTLIITSTISRVLTDIFIKGINNIKEISEELLYGNLKVESSYESTDEMGEMASNLISAIEMIDSYVDDITTILEKISVGNLDIELEKNVQYKCDFIPIQESLESIINTLNSDFYGICRAVELTSNRSEQISLITKELSDGATNQASIIEKLLDNFNEILTKVTINAQNAEEANKVSESTKNIVSEGNHKMEELMKSIEEIAQSSNQISKITSSIENIASQTNLLALNAAIEAARAGETGKGFAVVANEVKSLAEQCSNAVKNTNMLIGNSLFAVEKGESLAKEASNSLQNIVVNVDNSAKLVNEISLASQDQTNEIMKMTTRVNQISEVIQINTAKAQETAASTEELSLQAQNIAEKMSKYDLKSK</sequence>
<evidence type="ECO:0000256" key="2">
    <source>
        <dbReference type="ARBA" id="ARBA00029447"/>
    </source>
</evidence>
<evidence type="ECO:0000313" key="8">
    <source>
        <dbReference type="Proteomes" id="UP000031866"/>
    </source>
</evidence>
<feature type="transmembrane region" description="Helical" evidence="5">
    <location>
        <begin position="21"/>
        <end position="43"/>
    </location>
</feature>
<proteinExistence type="inferred from homology"/>
<dbReference type="InterPro" id="IPR004089">
    <property type="entry name" value="MCPsignal_dom"/>
</dbReference>
<dbReference type="GO" id="GO:0005886">
    <property type="term" value="C:plasma membrane"/>
    <property type="evidence" value="ECO:0007669"/>
    <property type="project" value="TreeGrafter"/>
</dbReference>
<dbReference type="GO" id="GO:0004888">
    <property type="term" value="F:transmembrane signaling receptor activity"/>
    <property type="evidence" value="ECO:0007669"/>
    <property type="project" value="InterPro"/>
</dbReference>
<dbReference type="SMART" id="SM00283">
    <property type="entry name" value="MA"/>
    <property type="match status" value="1"/>
</dbReference>